<dbReference type="PANTHER" id="PTHR43466">
    <property type="entry name" value="2-OXO-4-HYDROXY-4-CARBOXY-5-UREIDOIMIDAZOLINE DECARBOXYLASE-RELATED"/>
    <property type="match status" value="1"/>
</dbReference>
<dbReference type="EC" id="4.1.1.97" evidence="3"/>
<dbReference type="InterPro" id="IPR036778">
    <property type="entry name" value="OHCU_decarboxylase_sf"/>
</dbReference>
<evidence type="ECO:0000313" key="9">
    <source>
        <dbReference type="Proteomes" id="UP000324611"/>
    </source>
</evidence>
<proteinExistence type="predicted"/>
<dbReference type="NCBIfam" id="TIGR03180">
    <property type="entry name" value="UraD_2"/>
    <property type="match status" value="1"/>
</dbReference>
<evidence type="ECO:0000256" key="4">
    <source>
        <dbReference type="ARBA" id="ARBA00022631"/>
    </source>
</evidence>
<dbReference type="GO" id="GO:0051997">
    <property type="term" value="F:2-oxo-4-hydroxy-4-carboxy-5-ureidoimidazoline decarboxylase activity"/>
    <property type="evidence" value="ECO:0007669"/>
    <property type="project" value="UniProtKB-EC"/>
</dbReference>
<evidence type="ECO:0000256" key="6">
    <source>
        <dbReference type="ARBA" id="ARBA00023239"/>
    </source>
</evidence>
<dbReference type="Gene3D" id="1.10.3330.10">
    <property type="entry name" value="Oxo-4-hydroxy-4-carboxy-5-ureidoimidazoline decarboxylase"/>
    <property type="match status" value="1"/>
</dbReference>
<dbReference type="Proteomes" id="UP000324611">
    <property type="component" value="Unassembled WGS sequence"/>
</dbReference>
<dbReference type="AlphaFoldDB" id="A0A5B2VSW2"/>
<evidence type="ECO:0000256" key="1">
    <source>
        <dbReference type="ARBA" id="ARBA00001163"/>
    </source>
</evidence>
<reference evidence="8 9" key="2">
    <citation type="submission" date="2019-09" db="EMBL/GenBank/DDBJ databases">
        <authorList>
            <person name="Jin C."/>
        </authorList>
    </citation>
    <scope>NUCLEOTIDE SEQUENCE [LARGE SCALE GENOMIC DNA]</scope>
    <source>
        <strain evidence="8 9">BN140078</strain>
    </source>
</reference>
<dbReference type="RefSeq" id="WP_149838881.1">
    <property type="nucleotide sequence ID" value="NZ_VUOC01000003.1"/>
</dbReference>
<comment type="catalytic activity">
    <reaction evidence="1">
        <text>5-hydroxy-2-oxo-4-ureido-2,5-dihydro-1H-imidazole-5-carboxylate + H(+) = (S)-allantoin + CO2</text>
        <dbReference type="Rhea" id="RHEA:26301"/>
        <dbReference type="ChEBI" id="CHEBI:15378"/>
        <dbReference type="ChEBI" id="CHEBI:15678"/>
        <dbReference type="ChEBI" id="CHEBI:16526"/>
        <dbReference type="ChEBI" id="CHEBI:58639"/>
        <dbReference type="EC" id="4.1.1.97"/>
    </reaction>
</comment>
<evidence type="ECO:0000256" key="2">
    <source>
        <dbReference type="ARBA" id="ARBA00004754"/>
    </source>
</evidence>
<evidence type="ECO:0000256" key="3">
    <source>
        <dbReference type="ARBA" id="ARBA00012257"/>
    </source>
</evidence>
<comment type="caution">
    <text evidence="8">The sequence shown here is derived from an EMBL/GenBank/DDBJ whole genome shotgun (WGS) entry which is preliminary data.</text>
</comment>
<keyword evidence="5" id="KW-0210">Decarboxylase</keyword>
<dbReference type="EMBL" id="VUOC01000003">
    <property type="protein sequence ID" value="KAA2241366.1"/>
    <property type="molecule type" value="Genomic_DNA"/>
</dbReference>
<dbReference type="InterPro" id="IPR017595">
    <property type="entry name" value="OHCU_decarboxylase-2"/>
</dbReference>
<accession>A0A5B2VSW2</accession>
<dbReference type="Pfam" id="PF09349">
    <property type="entry name" value="OHCU_decarbox"/>
    <property type="match status" value="1"/>
</dbReference>
<feature type="domain" description="Oxo-4-hydroxy-4-carboxy-5-ureidoimidazoline decarboxylase" evidence="7">
    <location>
        <begin position="7"/>
        <end position="163"/>
    </location>
</feature>
<dbReference type="GO" id="GO:0019628">
    <property type="term" value="P:urate catabolic process"/>
    <property type="evidence" value="ECO:0007669"/>
    <property type="project" value="TreeGrafter"/>
</dbReference>
<dbReference type="NCBIfam" id="NF010372">
    <property type="entry name" value="PRK13798.1"/>
    <property type="match status" value="1"/>
</dbReference>
<evidence type="ECO:0000313" key="8">
    <source>
        <dbReference type="EMBL" id="KAA2241366.1"/>
    </source>
</evidence>
<name>A0A5B2VSW2_9BACT</name>
<evidence type="ECO:0000256" key="5">
    <source>
        <dbReference type="ARBA" id="ARBA00022793"/>
    </source>
</evidence>
<comment type="pathway">
    <text evidence="2">Purine metabolism; urate degradation; (S)-allantoin from urate: step 3/3.</text>
</comment>
<organism evidence="8 9">
    <name type="scientific">Chitinophaga agrisoli</name>
    <dbReference type="NCBI Taxonomy" id="2607653"/>
    <lineage>
        <taxon>Bacteria</taxon>
        <taxon>Pseudomonadati</taxon>
        <taxon>Bacteroidota</taxon>
        <taxon>Chitinophagia</taxon>
        <taxon>Chitinophagales</taxon>
        <taxon>Chitinophagaceae</taxon>
        <taxon>Chitinophaga</taxon>
    </lineage>
</organism>
<dbReference type="InterPro" id="IPR018020">
    <property type="entry name" value="OHCU_decarboxylase"/>
</dbReference>
<keyword evidence="6 8" id="KW-0456">Lyase</keyword>
<dbReference type="GO" id="GO:0006144">
    <property type="term" value="P:purine nucleobase metabolic process"/>
    <property type="evidence" value="ECO:0007669"/>
    <property type="project" value="UniProtKB-KW"/>
</dbReference>
<dbReference type="PANTHER" id="PTHR43466:SF1">
    <property type="entry name" value="2-OXO-4-HYDROXY-4-CARBOXY-5-UREIDOIMIDAZOLINE DECARBOXYLASE-RELATED"/>
    <property type="match status" value="1"/>
</dbReference>
<protein>
    <recommendedName>
        <fullName evidence="3">2-oxo-4-hydroxy-4-carboxy-5-ureidoimidazoline decarboxylase</fullName>
        <ecNumber evidence="3">4.1.1.97</ecNumber>
    </recommendedName>
</protein>
<sequence length="168" mass="18851">MTLTVLNQLPLPELQETLRRCCGATAWVEKMCARFPLKDTDELLDVADIIWRNCTEADWKEAFTHHPQIGDLAALQQRFADTAQWAAGEQAGVSQAHTGILQALAAGNQAYLQKFGYIFIVCASGRSAEEMLQLLTARLPHNPEEEIFIAMQEQAKITRIRLEKLLSI</sequence>
<keyword evidence="9" id="KW-1185">Reference proteome</keyword>
<keyword evidence="4" id="KW-0659">Purine metabolism</keyword>
<dbReference type="SUPFAM" id="SSF158694">
    <property type="entry name" value="UraD-Like"/>
    <property type="match status" value="1"/>
</dbReference>
<reference evidence="8 9" key="1">
    <citation type="submission" date="2019-09" db="EMBL/GenBank/DDBJ databases">
        <title>Chitinophaga ginsengihumi sp. nov., isolated from soil of ginseng rhizosphere.</title>
        <authorList>
            <person name="Lee J."/>
        </authorList>
    </citation>
    <scope>NUCLEOTIDE SEQUENCE [LARGE SCALE GENOMIC DNA]</scope>
    <source>
        <strain evidence="8 9">BN140078</strain>
    </source>
</reference>
<evidence type="ECO:0000259" key="7">
    <source>
        <dbReference type="Pfam" id="PF09349"/>
    </source>
</evidence>
<gene>
    <name evidence="8" type="primary">uraD</name>
    <name evidence="8" type="ORF">F0L74_15805</name>
</gene>